<dbReference type="Proteomes" id="UP000500953">
    <property type="component" value="Chromosome"/>
</dbReference>
<dbReference type="PANTHER" id="PTHR42923:SF46">
    <property type="entry name" value="AMINE OXIDASE"/>
    <property type="match status" value="1"/>
</dbReference>
<name>A0A6G9YV92_9NOCA</name>
<gene>
    <name evidence="2" type="ORF">F6W96_01130</name>
</gene>
<accession>A0A6G9YV92</accession>
<evidence type="ECO:0000313" key="3">
    <source>
        <dbReference type="Proteomes" id="UP000500953"/>
    </source>
</evidence>
<dbReference type="Pfam" id="PF01593">
    <property type="entry name" value="Amino_oxidase"/>
    <property type="match status" value="1"/>
</dbReference>
<dbReference type="PROSITE" id="PS51318">
    <property type="entry name" value="TAT"/>
    <property type="match status" value="1"/>
</dbReference>
<feature type="domain" description="Amine oxidase" evidence="1">
    <location>
        <begin position="72"/>
        <end position="572"/>
    </location>
</feature>
<dbReference type="EMBL" id="CP046173">
    <property type="protein sequence ID" value="QIS17122.1"/>
    <property type="molecule type" value="Genomic_DNA"/>
</dbReference>
<dbReference type="AlphaFoldDB" id="A0A6G9YV92"/>
<evidence type="ECO:0000313" key="2">
    <source>
        <dbReference type="EMBL" id="QIS17122.1"/>
    </source>
</evidence>
<dbReference type="InterPro" id="IPR050464">
    <property type="entry name" value="Zeta_carotene_desat/Oxidored"/>
</dbReference>
<dbReference type="Gene3D" id="3.50.50.60">
    <property type="entry name" value="FAD/NAD(P)-binding domain"/>
    <property type="match status" value="1"/>
</dbReference>
<sequence>MTIWIVSFGGYRVERERGNDGLSRRTLLAAGAIGLASAAGTSLAPRARADFSTQRRRSGPPRNRVAVLGAGIGGLTAAHELAERGFEVTVFDRKELGGKSRTIGVPGSAAGGRAPLPGEHGARGFTSFYHHVHDTMRRIPVPGNANGVYDNLVPFSVGDPRYPRANNLPDGFPLMFGFYFDPKELLTPQGWQRVLVEMFLKNHAVPVPEAMYLASRFVAYLTSSEERRFGQWEHTSWWDFVGAASRSAEYRGLAATGLTRALVAAKETVASARSMGNMAEAFLLALSREATGGPKVYEVLNGPTDEVWLDHWITLLRNLGVRFHTGHEAQGFTVDGGSVSGARIRRPDGSVRDVEADWYVCAVPTDRARGLWSDEMRRLDPALAAMDGLFVDWMNGLQLFVTQRLDLGHGYNIYLDAPWRLTSYTQKAFWPGDYASKYGDGSVVDGLTIDIADWDTPGVLFGKPAKMCTRDEIYREVWAQLTAALDDDGRIALPDGIVRQWQLDPGITWADGQNHNDEPLLVNTVGSWAKRPTAQTAIPNLFLAADYVQTDFDLATMEGANEAARRAVNAILDASGSSAPRAQLFSREGIAALEPLRQADAARCRAGQPNLFDLG</sequence>
<reference evidence="2 3" key="1">
    <citation type="journal article" date="2019" name="ACS Chem. Biol.">
        <title>Identification and Mobilization of a Cryptic Antibiotic Biosynthesis Gene Locus from a Human-Pathogenic Nocardia Isolate.</title>
        <authorList>
            <person name="Herisse M."/>
            <person name="Ishida K."/>
            <person name="Porter J.L."/>
            <person name="Howden B."/>
            <person name="Hertweck C."/>
            <person name="Stinear T.P."/>
            <person name="Pidot S.J."/>
        </authorList>
    </citation>
    <scope>NUCLEOTIDE SEQUENCE [LARGE SCALE GENOMIC DNA]</scope>
    <source>
        <strain evidence="2 3">AUSMDU00012715</strain>
    </source>
</reference>
<organism evidence="2 3">
    <name type="scientific">Nocardia terpenica</name>
    <dbReference type="NCBI Taxonomy" id="455432"/>
    <lineage>
        <taxon>Bacteria</taxon>
        <taxon>Bacillati</taxon>
        <taxon>Actinomycetota</taxon>
        <taxon>Actinomycetes</taxon>
        <taxon>Mycobacteriales</taxon>
        <taxon>Nocardiaceae</taxon>
        <taxon>Nocardia</taxon>
    </lineage>
</organism>
<dbReference type="PANTHER" id="PTHR42923">
    <property type="entry name" value="PROTOPORPHYRINOGEN OXIDASE"/>
    <property type="match status" value="1"/>
</dbReference>
<evidence type="ECO:0000259" key="1">
    <source>
        <dbReference type="Pfam" id="PF01593"/>
    </source>
</evidence>
<protein>
    <submittedName>
        <fullName evidence="2">FAD-dependent oxidoreductase</fullName>
    </submittedName>
</protein>
<dbReference type="InterPro" id="IPR036188">
    <property type="entry name" value="FAD/NAD-bd_sf"/>
</dbReference>
<dbReference type="GO" id="GO:0016491">
    <property type="term" value="F:oxidoreductase activity"/>
    <property type="evidence" value="ECO:0007669"/>
    <property type="project" value="InterPro"/>
</dbReference>
<dbReference type="SUPFAM" id="SSF51905">
    <property type="entry name" value="FAD/NAD(P)-binding domain"/>
    <property type="match status" value="1"/>
</dbReference>
<proteinExistence type="predicted"/>
<dbReference type="InterPro" id="IPR006311">
    <property type="entry name" value="TAT_signal"/>
</dbReference>
<dbReference type="InterPro" id="IPR002937">
    <property type="entry name" value="Amino_oxidase"/>
</dbReference>